<keyword evidence="3" id="KW-1185">Reference proteome</keyword>
<evidence type="ECO:0000256" key="1">
    <source>
        <dbReference type="SAM" id="MobiDB-lite"/>
    </source>
</evidence>
<dbReference type="AlphaFoldDB" id="A0A4C1YKS6"/>
<name>A0A4C1YKS6_EUMVA</name>
<gene>
    <name evidence="2" type="ORF">EVAR_21790_1</name>
</gene>
<organism evidence="2 3">
    <name type="scientific">Eumeta variegata</name>
    <name type="common">Bagworm moth</name>
    <name type="synonym">Eumeta japonica</name>
    <dbReference type="NCBI Taxonomy" id="151549"/>
    <lineage>
        <taxon>Eukaryota</taxon>
        <taxon>Metazoa</taxon>
        <taxon>Ecdysozoa</taxon>
        <taxon>Arthropoda</taxon>
        <taxon>Hexapoda</taxon>
        <taxon>Insecta</taxon>
        <taxon>Pterygota</taxon>
        <taxon>Neoptera</taxon>
        <taxon>Endopterygota</taxon>
        <taxon>Lepidoptera</taxon>
        <taxon>Glossata</taxon>
        <taxon>Ditrysia</taxon>
        <taxon>Tineoidea</taxon>
        <taxon>Psychidae</taxon>
        <taxon>Oiketicinae</taxon>
        <taxon>Eumeta</taxon>
    </lineage>
</organism>
<dbReference type="Proteomes" id="UP000299102">
    <property type="component" value="Unassembled WGS sequence"/>
</dbReference>
<accession>A0A4C1YKS6</accession>
<feature type="region of interest" description="Disordered" evidence="1">
    <location>
        <begin position="85"/>
        <end position="114"/>
    </location>
</feature>
<comment type="caution">
    <text evidence="2">The sequence shown here is derived from an EMBL/GenBank/DDBJ whole genome shotgun (WGS) entry which is preliminary data.</text>
</comment>
<reference evidence="2 3" key="1">
    <citation type="journal article" date="2019" name="Commun. Biol.">
        <title>The bagworm genome reveals a unique fibroin gene that provides high tensile strength.</title>
        <authorList>
            <person name="Kono N."/>
            <person name="Nakamura H."/>
            <person name="Ohtoshi R."/>
            <person name="Tomita M."/>
            <person name="Numata K."/>
            <person name="Arakawa K."/>
        </authorList>
    </citation>
    <scope>NUCLEOTIDE SEQUENCE [LARGE SCALE GENOMIC DNA]</scope>
</reference>
<sequence length="114" mass="12628">MRVVAAIISSFSYGISAKVNPVAGVVIGGKPIPRRRKPVELVFSPQGAASGGGRVATDRSNIRFGRYQFCSKLIALLSKMTIMQKKKKRHTQKKGLLQNCRREETPAKEQDEKE</sequence>
<feature type="compositionally biased region" description="Basic and acidic residues" evidence="1">
    <location>
        <begin position="100"/>
        <end position="114"/>
    </location>
</feature>
<proteinExistence type="predicted"/>
<dbReference type="EMBL" id="BGZK01001233">
    <property type="protein sequence ID" value="GBP75027.1"/>
    <property type="molecule type" value="Genomic_DNA"/>
</dbReference>
<evidence type="ECO:0000313" key="2">
    <source>
        <dbReference type="EMBL" id="GBP75027.1"/>
    </source>
</evidence>
<evidence type="ECO:0000313" key="3">
    <source>
        <dbReference type="Proteomes" id="UP000299102"/>
    </source>
</evidence>
<protein>
    <submittedName>
        <fullName evidence="2">Uncharacterized protein</fullName>
    </submittedName>
</protein>